<dbReference type="EMBL" id="BSNG01000001">
    <property type="protein sequence ID" value="GLQ08376.1"/>
    <property type="molecule type" value="Genomic_DNA"/>
</dbReference>
<accession>A0ABQ5UAD5</accession>
<sequence length="97" mass="10007">MGKRERQEIGLALADNAMADPLIGQVFSQIVGMIAVLVQHADPPTAQTGGKSAQLHVQVALGGCRRHSVGPCMAGGVQKAAAPERSRLSVQGINSHG</sequence>
<reference evidence="1" key="1">
    <citation type="journal article" date="2014" name="Int. J. Syst. Evol. Microbiol.">
        <title>Complete genome of a new Firmicutes species belonging to the dominant human colonic microbiota ('Ruminococcus bicirculans') reveals two chromosomes and a selective capacity to utilize plant glucans.</title>
        <authorList>
            <consortium name="NISC Comparative Sequencing Program"/>
            <person name="Wegmann U."/>
            <person name="Louis P."/>
            <person name="Goesmann A."/>
            <person name="Henrissat B."/>
            <person name="Duncan S.H."/>
            <person name="Flint H.J."/>
        </authorList>
    </citation>
    <scope>NUCLEOTIDE SEQUENCE</scope>
    <source>
        <strain evidence="1">NBRC 103855</strain>
    </source>
</reference>
<dbReference type="Proteomes" id="UP001161406">
    <property type="component" value="Unassembled WGS sequence"/>
</dbReference>
<organism evidence="1 2">
    <name type="scientific">Devosia yakushimensis</name>
    <dbReference type="NCBI Taxonomy" id="470028"/>
    <lineage>
        <taxon>Bacteria</taxon>
        <taxon>Pseudomonadati</taxon>
        <taxon>Pseudomonadota</taxon>
        <taxon>Alphaproteobacteria</taxon>
        <taxon>Hyphomicrobiales</taxon>
        <taxon>Devosiaceae</taxon>
        <taxon>Devosia</taxon>
    </lineage>
</organism>
<keyword evidence="2" id="KW-1185">Reference proteome</keyword>
<comment type="caution">
    <text evidence="1">The sequence shown here is derived from an EMBL/GenBank/DDBJ whole genome shotgun (WGS) entry which is preliminary data.</text>
</comment>
<name>A0ABQ5UAD5_9HYPH</name>
<evidence type="ECO:0000313" key="2">
    <source>
        <dbReference type="Proteomes" id="UP001161406"/>
    </source>
</evidence>
<evidence type="ECO:0000313" key="1">
    <source>
        <dbReference type="EMBL" id="GLQ08376.1"/>
    </source>
</evidence>
<proteinExistence type="predicted"/>
<reference evidence="1" key="2">
    <citation type="submission" date="2023-01" db="EMBL/GenBank/DDBJ databases">
        <title>Draft genome sequence of Devosia yakushimensis strain NBRC 103855.</title>
        <authorList>
            <person name="Sun Q."/>
            <person name="Mori K."/>
        </authorList>
    </citation>
    <scope>NUCLEOTIDE SEQUENCE</scope>
    <source>
        <strain evidence="1">NBRC 103855</strain>
    </source>
</reference>
<protein>
    <submittedName>
        <fullName evidence="1">Uncharacterized protein</fullName>
    </submittedName>
</protein>
<gene>
    <name evidence="1" type="ORF">GCM10007913_03080</name>
</gene>